<dbReference type="SUPFAM" id="SSF47188">
    <property type="entry name" value="Hemerythrin-like"/>
    <property type="match status" value="1"/>
</dbReference>
<evidence type="ECO:0000256" key="1">
    <source>
        <dbReference type="ARBA" id="ARBA00010587"/>
    </source>
</evidence>
<dbReference type="AlphaFoldDB" id="M2Y414"/>
<dbReference type="Pfam" id="PF01814">
    <property type="entry name" value="Hemerythrin"/>
    <property type="match status" value="1"/>
</dbReference>
<evidence type="ECO:0000259" key="4">
    <source>
        <dbReference type="Pfam" id="PF01814"/>
    </source>
</evidence>
<protein>
    <submittedName>
        <fullName evidence="5">Hemerythrin-like protein</fullName>
    </submittedName>
</protein>
<dbReference type="RefSeq" id="WP_008621817.1">
    <property type="nucleotide sequence ID" value="NZ_AONQ01000101.1"/>
</dbReference>
<dbReference type="InterPro" id="IPR012312">
    <property type="entry name" value="Hemerythrin-like"/>
</dbReference>
<dbReference type="GO" id="GO:0046872">
    <property type="term" value="F:metal ion binding"/>
    <property type="evidence" value="ECO:0007669"/>
    <property type="project" value="UniProtKB-KW"/>
</dbReference>
<reference evidence="5 6" key="1">
    <citation type="journal article" date="2014" name="Genome Announc.">
        <title>Draft Genome Sequence of Magnetospirillum sp. Strain SO-1, a Freshwater Magnetotactic Bacterium Isolated from the Ol'khovka River, Russia.</title>
        <authorList>
            <person name="Grouzdev D.S."/>
            <person name="Dziuba M.V."/>
            <person name="Sukhacheva M.S."/>
            <person name="Mardanov A.V."/>
            <person name="Beletskiy A.V."/>
            <person name="Kuznetsov B.B."/>
            <person name="Skryabin K.G."/>
        </authorList>
    </citation>
    <scope>NUCLEOTIDE SEQUENCE [LARGE SCALE GENOMIC DNA]</scope>
    <source>
        <strain evidence="5 6">SO-1</strain>
    </source>
</reference>
<comment type="caution">
    <text evidence="5">The sequence shown here is derived from an EMBL/GenBank/DDBJ whole genome shotgun (WGS) entry which is preliminary data.</text>
</comment>
<sequence>MRLRWQDSMILGVPEMDASHRHLFHLLDAVALAVEARMLEASQISVGEFLEAAFEHLASEEALFERIAGQHNRARHMATHNEARRTFKRLQSAICDNSDLDEARTILDVLIPDMIIRLHQEDTALASALLN</sequence>
<dbReference type="Gene3D" id="1.20.120.50">
    <property type="entry name" value="Hemerythrin-like"/>
    <property type="match status" value="1"/>
</dbReference>
<feature type="domain" description="Hemerythrin-like" evidence="4">
    <location>
        <begin position="12"/>
        <end position="126"/>
    </location>
</feature>
<keyword evidence="6" id="KW-1185">Reference proteome</keyword>
<gene>
    <name evidence="5" type="ORF">H261_21471</name>
</gene>
<accession>M2Y414</accession>
<dbReference type="Proteomes" id="UP000011744">
    <property type="component" value="Unassembled WGS sequence"/>
</dbReference>
<keyword evidence="3" id="KW-0408">Iron</keyword>
<evidence type="ECO:0000313" key="5">
    <source>
        <dbReference type="EMBL" id="EME67826.1"/>
    </source>
</evidence>
<dbReference type="EMBL" id="AONQ01000101">
    <property type="protein sequence ID" value="EME67826.1"/>
    <property type="molecule type" value="Genomic_DNA"/>
</dbReference>
<evidence type="ECO:0000313" key="6">
    <source>
        <dbReference type="Proteomes" id="UP000011744"/>
    </source>
</evidence>
<comment type="similarity">
    <text evidence="1">Belongs to the hemerythrin family.</text>
</comment>
<proteinExistence type="inferred from homology"/>
<dbReference type="STRING" id="1244869.H261_21471"/>
<keyword evidence="2" id="KW-0479">Metal-binding</keyword>
<dbReference type="OrthoDB" id="7350654at2"/>
<evidence type="ECO:0000256" key="3">
    <source>
        <dbReference type="ARBA" id="ARBA00023004"/>
    </source>
</evidence>
<dbReference type="InterPro" id="IPR035938">
    <property type="entry name" value="Hemerythrin-like_sf"/>
</dbReference>
<evidence type="ECO:0000256" key="2">
    <source>
        <dbReference type="ARBA" id="ARBA00022723"/>
    </source>
</evidence>
<organism evidence="5 6">
    <name type="scientific">Paramagnetospirillum caucaseum</name>
    <dbReference type="NCBI Taxonomy" id="1244869"/>
    <lineage>
        <taxon>Bacteria</taxon>
        <taxon>Pseudomonadati</taxon>
        <taxon>Pseudomonadota</taxon>
        <taxon>Alphaproteobacteria</taxon>
        <taxon>Rhodospirillales</taxon>
        <taxon>Magnetospirillaceae</taxon>
        <taxon>Paramagnetospirillum</taxon>
    </lineage>
</organism>
<name>M2Y414_9PROT</name>